<accession>A0A0B4XLJ5</accession>
<dbReference type="InterPro" id="IPR001279">
    <property type="entry name" value="Metallo-B-lactamas"/>
</dbReference>
<gene>
    <name evidence="2" type="ORF">S7S_05710</name>
</gene>
<dbReference type="Gene3D" id="3.60.15.10">
    <property type="entry name" value="Ribonuclease Z/Hydroxyacylglutathione hydrolase-like"/>
    <property type="match status" value="1"/>
</dbReference>
<evidence type="ECO:0000313" key="2">
    <source>
        <dbReference type="EMBL" id="AJD47560.1"/>
    </source>
</evidence>
<proteinExistence type="predicted"/>
<dbReference type="InterPro" id="IPR050662">
    <property type="entry name" value="Sec-metab_biosynth-thioest"/>
</dbReference>
<dbReference type="AlphaFoldDB" id="A0A0B4XLJ5"/>
<dbReference type="KEGG" id="apac:S7S_05710"/>
<dbReference type="InterPro" id="IPR036866">
    <property type="entry name" value="RibonucZ/Hydroxyglut_hydro"/>
</dbReference>
<feature type="domain" description="Metallo-beta-lactamase" evidence="1">
    <location>
        <begin position="22"/>
        <end position="235"/>
    </location>
</feature>
<dbReference type="EMBL" id="CP004387">
    <property type="protein sequence ID" value="AJD47560.1"/>
    <property type="molecule type" value="Genomic_DNA"/>
</dbReference>
<keyword evidence="3" id="KW-1185">Reference proteome</keyword>
<dbReference type="RefSeq" id="WP_008737862.1">
    <property type="nucleotide sequence ID" value="NZ_CP004387.1"/>
</dbReference>
<dbReference type="SUPFAM" id="SSF56281">
    <property type="entry name" value="Metallo-hydrolase/oxidoreductase"/>
    <property type="match status" value="1"/>
</dbReference>
<dbReference type="PANTHER" id="PTHR23131:SF4">
    <property type="entry name" value="METALLO-BETA-LACTAMASE SUPERFAMILY POTEIN"/>
    <property type="match status" value="1"/>
</dbReference>
<evidence type="ECO:0000313" key="3">
    <source>
        <dbReference type="Proteomes" id="UP000006764"/>
    </source>
</evidence>
<evidence type="ECO:0000259" key="1">
    <source>
        <dbReference type="SMART" id="SM00849"/>
    </source>
</evidence>
<dbReference type="HOGENOM" id="CLU_048478_0_1_6"/>
<protein>
    <submittedName>
        <fullName evidence="2">Metallo-beta-lactamase superfamily protein</fullName>
    </submittedName>
</protein>
<reference evidence="2 3" key="1">
    <citation type="journal article" date="2012" name="J. Bacteriol.">
        <title>Genome sequence of an alkane-degrading bacterium, Alcanivorax pacificus type strain W11-5, isolated from deep sea sediment.</title>
        <authorList>
            <person name="Lai Q."/>
            <person name="Shao Z."/>
        </authorList>
    </citation>
    <scope>NUCLEOTIDE SEQUENCE [LARGE SCALE GENOMIC DNA]</scope>
    <source>
        <strain evidence="2 3">W11-5</strain>
    </source>
</reference>
<dbReference type="Pfam" id="PF00753">
    <property type="entry name" value="Lactamase_B"/>
    <property type="match status" value="1"/>
</dbReference>
<sequence length="326" mass="35825">MLEQLASDLWRLRLPVRFAPGHINSYLLRDGEGWLAVDCGKHDEATRQVWQGFLDSPQYGAGIQRIFLTHTHPDHSGSADWLAAQTGARVLLAEAEHRLMEDFWRGSATQPQALMAFFAEWGATELQQQAVLAFMSGFRAGNPSLTGPVQYVAPGEVLTVNGHAWHLQAGLGHTACNLLLHDRAGKRLITGDQVLPGIYPNVSVWHGLEGDPLGDYLGSLVSLAALDVEEAFPAHGDVFTDFAARCVQIRRHHDTRLRRLRRHLDEAGTAPVAALNDAVFGRAAEGPMFMLMAGQLYALLARLRAQGLAEQVTRESWRAVSTSEIS</sequence>
<organism evidence="2 3">
    <name type="scientific">Isoalcanivorax pacificus W11-5</name>
    <dbReference type="NCBI Taxonomy" id="391936"/>
    <lineage>
        <taxon>Bacteria</taxon>
        <taxon>Pseudomonadati</taxon>
        <taxon>Pseudomonadota</taxon>
        <taxon>Gammaproteobacteria</taxon>
        <taxon>Oceanospirillales</taxon>
        <taxon>Alcanivoracaceae</taxon>
        <taxon>Isoalcanivorax</taxon>
    </lineage>
</organism>
<dbReference type="PANTHER" id="PTHR23131">
    <property type="entry name" value="ENDORIBONUCLEASE LACTB2"/>
    <property type="match status" value="1"/>
</dbReference>
<dbReference type="Proteomes" id="UP000006764">
    <property type="component" value="Chromosome"/>
</dbReference>
<dbReference type="SMART" id="SM00849">
    <property type="entry name" value="Lactamase_B"/>
    <property type="match status" value="1"/>
</dbReference>
<name>A0A0B4XLJ5_9GAMM</name>
<dbReference type="STRING" id="391936.S7S_05710"/>